<proteinExistence type="predicted"/>
<accession>A0ABD3W557</accession>
<dbReference type="Proteomes" id="UP001634394">
    <property type="component" value="Unassembled WGS sequence"/>
</dbReference>
<feature type="region of interest" description="Disordered" evidence="1">
    <location>
        <begin position="42"/>
        <end position="61"/>
    </location>
</feature>
<feature type="non-terminal residue" evidence="2">
    <location>
        <position position="1"/>
    </location>
</feature>
<reference evidence="2 3" key="1">
    <citation type="submission" date="2024-11" db="EMBL/GenBank/DDBJ databases">
        <title>Chromosome-level genome assembly of the freshwater bivalve Anodonta woodiana.</title>
        <authorList>
            <person name="Chen X."/>
        </authorList>
    </citation>
    <scope>NUCLEOTIDE SEQUENCE [LARGE SCALE GENOMIC DNA]</scope>
    <source>
        <strain evidence="2">MN2024</strain>
        <tissue evidence="2">Gills</tissue>
    </source>
</reference>
<feature type="region of interest" description="Disordered" evidence="1">
    <location>
        <begin position="166"/>
        <end position="186"/>
    </location>
</feature>
<feature type="compositionally biased region" description="Low complexity" evidence="1">
    <location>
        <begin position="173"/>
        <end position="186"/>
    </location>
</feature>
<dbReference type="EMBL" id="JBJQND010000008">
    <property type="protein sequence ID" value="KAL3868771.1"/>
    <property type="molecule type" value="Genomic_DNA"/>
</dbReference>
<name>A0ABD3W557_SINWO</name>
<protein>
    <submittedName>
        <fullName evidence="2">Uncharacterized protein</fullName>
    </submittedName>
</protein>
<dbReference type="AlphaFoldDB" id="A0ABD3W557"/>
<evidence type="ECO:0000256" key="1">
    <source>
        <dbReference type="SAM" id="MobiDB-lite"/>
    </source>
</evidence>
<evidence type="ECO:0000313" key="2">
    <source>
        <dbReference type="EMBL" id="KAL3868771.1"/>
    </source>
</evidence>
<keyword evidence="3" id="KW-1185">Reference proteome</keyword>
<feature type="compositionally biased region" description="Basic and acidic residues" evidence="1">
    <location>
        <begin position="46"/>
        <end position="60"/>
    </location>
</feature>
<comment type="caution">
    <text evidence="2">The sequence shown here is derived from an EMBL/GenBank/DDBJ whole genome shotgun (WGS) entry which is preliminary data.</text>
</comment>
<organism evidence="2 3">
    <name type="scientific">Sinanodonta woodiana</name>
    <name type="common">Chinese pond mussel</name>
    <name type="synonym">Anodonta woodiana</name>
    <dbReference type="NCBI Taxonomy" id="1069815"/>
    <lineage>
        <taxon>Eukaryota</taxon>
        <taxon>Metazoa</taxon>
        <taxon>Spiralia</taxon>
        <taxon>Lophotrochozoa</taxon>
        <taxon>Mollusca</taxon>
        <taxon>Bivalvia</taxon>
        <taxon>Autobranchia</taxon>
        <taxon>Heteroconchia</taxon>
        <taxon>Palaeoheterodonta</taxon>
        <taxon>Unionida</taxon>
        <taxon>Unionoidea</taxon>
        <taxon>Unionidae</taxon>
        <taxon>Unioninae</taxon>
        <taxon>Sinanodonta</taxon>
    </lineage>
</organism>
<gene>
    <name evidence="2" type="ORF">ACJMK2_041534</name>
</gene>
<sequence length="186" mass="21801">WGKKIPSCHKCRRGNYLTQEETEELIVTVPNQKRSNEEICMNSHSSEGRMGNEADEHDNLTVEESILQVEKEQETDEKPTVSFEKPRDKEGDMEWLLFKARLDALEADIKEMKADKAQETSRRHLDTKLNLKEEKKFIQIDTHEKLHRHGNIKTTIYEELYTPLSEKREESTDSFTNSSESSLFDR</sequence>
<evidence type="ECO:0000313" key="3">
    <source>
        <dbReference type="Proteomes" id="UP001634394"/>
    </source>
</evidence>